<dbReference type="AlphaFoldDB" id="A0AAV5NSA8"/>
<keyword evidence="2" id="KW-1185">Reference proteome</keyword>
<name>A0AAV5NSA8_9VIBR</name>
<reference evidence="2" key="1">
    <citation type="journal article" date="2019" name="Int. J. Syst. Evol. Microbiol.">
        <title>The Global Catalogue of Microorganisms (GCM) 10K type strain sequencing project: providing services to taxonomists for standard genome sequencing and annotation.</title>
        <authorList>
            <consortium name="The Broad Institute Genomics Platform"/>
            <consortium name="The Broad Institute Genome Sequencing Center for Infectious Disease"/>
            <person name="Wu L."/>
            <person name="Ma J."/>
        </authorList>
    </citation>
    <scope>NUCLEOTIDE SEQUENCE [LARGE SCALE GENOMIC DNA]</scope>
    <source>
        <strain evidence="2">NBRC 15640</strain>
    </source>
</reference>
<dbReference type="Pfam" id="PF07023">
    <property type="entry name" value="DUF1315"/>
    <property type="match status" value="1"/>
</dbReference>
<dbReference type="EMBL" id="BSNX01000037">
    <property type="protein sequence ID" value="GLQ73596.1"/>
    <property type="molecule type" value="Genomic_DNA"/>
</dbReference>
<accession>A0AAV5NSA8</accession>
<organism evidence="1 2">
    <name type="scientific">Vibrio penaeicida</name>
    <dbReference type="NCBI Taxonomy" id="104609"/>
    <lineage>
        <taxon>Bacteria</taxon>
        <taxon>Pseudomonadati</taxon>
        <taxon>Pseudomonadota</taxon>
        <taxon>Gammaproteobacteria</taxon>
        <taxon>Vibrionales</taxon>
        <taxon>Vibrionaceae</taxon>
        <taxon>Vibrio</taxon>
    </lineage>
</organism>
<sequence length="60" mass="7046">MNGNSFNLIVHGLPDELYSEFKRALRKGYWRNGMLMTEKQREACQRAILVRETQHPVALQ</sequence>
<dbReference type="Proteomes" id="UP001156690">
    <property type="component" value="Unassembled WGS sequence"/>
</dbReference>
<comment type="caution">
    <text evidence="1">The sequence shown here is derived from an EMBL/GenBank/DDBJ whole genome shotgun (WGS) entry which is preliminary data.</text>
</comment>
<evidence type="ECO:0000313" key="1">
    <source>
        <dbReference type="EMBL" id="GLQ73596.1"/>
    </source>
</evidence>
<dbReference type="RefSeq" id="WP_126607286.1">
    <property type="nucleotide sequence ID" value="NZ_AP025144.1"/>
</dbReference>
<protein>
    <recommendedName>
        <fullName evidence="3">DUF1315 family protein</fullName>
    </recommendedName>
</protein>
<gene>
    <name evidence="1" type="ORF">GCM10007932_29560</name>
</gene>
<evidence type="ECO:0000313" key="2">
    <source>
        <dbReference type="Proteomes" id="UP001156690"/>
    </source>
</evidence>
<proteinExistence type="predicted"/>
<dbReference type="InterPro" id="IPR009749">
    <property type="entry name" value="DUF1315"/>
</dbReference>
<evidence type="ECO:0008006" key="3">
    <source>
        <dbReference type="Google" id="ProtNLM"/>
    </source>
</evidence>